<name>A0A0F9J7G9_9ZZZZ</name>
<reference evidence="1" key="1">
    <citation type="journal article" date="2015" name="Nature">
        <title>Complex archaea that bridge the gap between prokaryotes and eukaryotes.</title>
        <authorList>
            <person name="Spang A."/>
            <person name="Saw J.H."/>
            <person name="Jorgensen S.L."/>
            <person name="Zaremba-Niedzwiedzka K."/>
            <person name="Martijn J."/>
            <person name="Lind A.E."/>
            <person name="van Eijk R."/>
            <person name="Schleper C."/>
            <person name="Guy L."/>
            <person name="Ettema T.J."/>
        </authorList>
    </citation>
    <scope>NUCLEOTIDE SEQUENCE</scope>
</reference>
<feature type="non-terminal residue" evidence="1">
    <location>
        <position position="213"/>
    </location>
</feature>
<dbReference type="SUPFAM" id="SSF49785">
    <property type="entry name" value="Galactose-binding domain-like"/>
    <property type="match status" value="1"/>
</dbReference>
<dbReference type="InterPro" id="IPR008979">
    <property type="entry name" value="Galactose-bd-like_sf"/>
</dbReference>
<organism evidence="1">
    <name type="scientific">marine sediment metagenome</name>
    <dbReference type="NCBI Taxonomy" id="412755"/>
    <lineage>
        <taxon>unclassified sequences</taxon>
        <taxon>metagenomes</taxon>
        <taxon>ecological metagenomes</taxon>
    </lineage>
</organism>
<dbReference type="AlphaFoldDB" id="A0A0F9J7G9"/>
<protein>
    <submittedName>
        <fullName evidence="1">Uncharacterized protein</fullName>
    </submittedName>
</protein>
<evidence type="ECO:0000313" key="1">
    <source>
        <dbReference type="EMBL" id="KKM01766.1"/>
    </source>
</evidence>
<accession>A0A0F9J7G9</accession>
<dbReference type="EMBL" id="LAZR01017106">
    <property type="protein sequence ID" value="KKM01766.1"/>
    <property type="molecule type" value="Genomic_DNA"/>
</dbReference>
<gene>
    <name evidence="1" type="ORF">LCGC14_1791120</name>
</gene>
<proteinExistence type="predicted"/>
<comment type="caution">
    <text evidence="1">The sequence shown here is derived from an EMBL/GenBank/DDBJ whole genome shotgun (WGS) entry which is preliminary data.</text>
</comment>
<sequence>MKKLIVLLIFLIVCVSVFAAGSNINEDTVHFVGQASAFTVGSELVLNGTFDDGTVWVRGTGWQPVANGKIEKTAGVESDISQNITGLTDGRVYRIQFEVVSVSAGNVTAVFDGTELGDKTSAGVYTGYAAAVGMDADIAILGDAAFAGFIDNVSVVAWVGDLDASGGCTIDTFTGTLTDYMSATGGVLHEDTTLAFGDNGGGFVRIAAAITWS</sequence>